<organism evidence="1 2">
    <name type="scientific">Clostridium cavendishii DSM 21758</name>
    <dbReference type="NCBI Taxonomy" id="1121302"/>
    <lineage>
        <taxon>Bacteria</taxon>
        <taxon>Bacillati</taxon>
        <taxon>Bacillota</taxon>
        <taxon>Clostridia</taxon>
        <taxon>Eubacteriales</taxon>
        <taxon>Clostridiaceae</taxon>
        <taxon>Clostridium</taxon>
    </lineage>
</organism>
<proteinExistence type="predicted"/>
<evidence type="ECO:0000313" key="2">
    <source>
        <dbReference type="Proteomes" id="UP000184310"/>
    </source>
</evidence>
<gene>
    <name evidence="1" type="ORF">SAMN02745163_03042</name>
</gene>
<dbReference type="OrthoDB" id="2181at2"/>
<evidence type="ECO:0008006" key="3">
    <source>
        <dbReference type="Google" id="ProtNLM"/>
    </source>
</evidence>
<dbReference type="AlphaFoldDB" id="A0A1M6P5Y8"/>
<sequence length="95" mass="10579">MLGRPEAIVTGTLAGFNAVKYIRGESMVTLSRETAIGDIIAYANERLNTEGGNAVRHTFSGAEYFERMKELGLYSTDNDYIEAKIERLGLKNIFK</sequence>
<dbReference type="RefSeq" id="WP_072989597.1">
    <property type="nucleotide sequence ID" value="NZ_FQZB01000013.1"/>
</dbReference>
<dbReference type="Proteomes" id="UP000184310">
    <property type="component" value="Unassembled WGS sequence"/>
</dbReference>
<dbReference type="STRING" id="1121302.SAMN02745163_03042"/>
<dbReference type="EMBL" id="FQZB01000013">
    <property type="protein sequence ID" value="SHK03371.1"/>
    <property type="molecule type" value="Genomic_DNA"/>
</dbReference>
<protein>
    <recommendedName>
        <fullName evidence="3">Glucose-inhibited division protein A</fullName>
    </recommendedName>
</protein>
<dbReference type="InterPro" id="IPR036188">
    <property type="entry name" value="FAD/NAD-bd_sf"/>
</dbReference>
<evidence type="ECO:0000313" key="1">
    <source>
        <dbReference type="EMBL" id="SHK03371.1"/>
    </source>
</evidence>
<keyword evidence="2" id="KW-1185">Reference proteome</keyword>
<reference evidence="1 2" key="1">
    <citation type="submission" date="2016-11" db="EMBL/GenBank/DDBJ databases">
        <authorList>
            <person name="Jaros S."/>
            <person name="Januszkiewicz K."/>
            <person name="Wedrychowicz H."/>
        </authorList>
    </citation>
    <scope>NUCLEOTIDE SEQUENCE [LARGE SCALE GENOMIC DNA]</scope>
    <source>
        <strain evidence="1 2">DSM 21758</strain>
    </source>
</reference>
<name>A0A1M6P5Y8_9CLOT</name>
<dbReference type="Gene3D" id="3.50.50.60">
    <property type="entry name" value="FAD/NAD(P)-binding domain"/>
    <property type="match status" value="1"/>
</dbReference>
<accession>A0A1M6P5Y8</accession>